<dbReference type="AlphaFoldDB" id="A0A409YBJ5"/>
<dbReference type="PROSITE" id="PS51892">
    <property type="entry name" value="SUBTILASE"/>
    <property type="match status" value="1"/>
</dbReference>
<evidence type="ECO:0000256" key="2">
    <source>
        <dbReference type="ARBA" id="ARBA00022670"/>
    </source>
</evidence>
<dbReference type="PRINTS" id="PR00723">
    <property type="entry name" value="SUBTILISIN"/>
</dbReference>
<dbReference type="OrthoDB" id="19448at2759"/>
<feature type="signal peptide" evidence="6">
    <location>
        <begin position="1"/>
        <end position="19"/>
    </location>
</feature>
<feature type="domain" description="Peptidase S8/S53" evidence="7">
    <location>
        <begin position="159"/>
        <end position="400"/>
    </location>
</feature>
<comment type="caution">
    <text evidence="8">The sequence shown here is derived from an EMBL/GenBank/DDBJ whole genome shotgun (WGS) entry which is preliminary data.</text>
</comment>
<name>A0A409YBJ5_9AGAR</name>
<reference evidence="8 9" key="1">
    <citation type="journal article" date="2018" name="Evol. Lett.">
        <title>Horizontal gene cluster transfer increased hallucinogenic mushroom diversity.</title>
        <authorList>
            <person name="Reynolds H.T."/>
            <person name="Vijayakumar V."/>
            <person name="Gluck-Thaler E."/>
            <person name="Korotkin H.B."/>
            <person name="Matheny P.B."/>
            <person name="Slot J.C."/>
        </authorList>
    </citation>
    <scope>NUCLEOTIDE SEQUENCE [LARGE SCALE GENOMIC DNA]</scope>
    <source>
        <strain evidence="8 9">2629</strain>
    </source>
</reference>
<evidence type="ECO:0000256" key="5">
    <source>
        <dbReference type="PROSITE-ProRule" id="PRU01240"/>
    </source>
</evidence>
<proteinExistence type="inferred from homology"/>
<gene>
    <name evidence="8" type="ORF">CVT24_004389</name>
</gene>
<keyword evidence="2 5" id="KW-0645">Protease</keyword>
<protein>
    <recommendedName>
        <fullName evidence="7">Peptidase S8/S53 domain-containing protein</fullName>
    </recommendedName>
</protein>
<dbReference type="InterPro" id="IPR000209">
    <property type="entry name" value="Peptidase_S8/S53_dom"/>
</dbReference>
<dbReference type="STRING" id="181874.A0A409YBJ5"/>
<accession>A0A409YBJ5</accession>
<dbReference type="Proteomes" id="UP000284842">
    <property type="component" value="Unassembled WGS sequence"/>
</dbReference>
<dbReference type="PANTHER" id="PTHR43806">
    <property type="entry name" value="PEPTIDASE S8"/>
    <property type="match status" value="1"/>
</dbReference>
<dbReference type="Pfam" id="PF00082">
    <property type="entry name" value="Peptidase_S8"/>
    <property type="match status" value="1"/>
</dbReference>
<dbReference type="InterPro" id="IPR036852">
    <property type="entry name" value="Peptidase_S8/S53_dom_sf"/>
</dbReference>
<dbReference type="InterPro" id="IPR022398">
    <property type="entry name" value="Peptidase_S8_His-AS"/>
</dbReference>
<keyword evidence="6" id="KW-0732">Signal</keyword>
<evidence type="ECO:0000256" key="6">
    <source>
        <dbReference type="SAM" id="SignalP"/>
    </source>
</evidence>
<dbReference type="InterPro" id="IPR015500">
    <property type="entry name" value="Peptidase_S8_subtilisin-rel"/>
</dbReference>
<evidence type="ECO:0000313" key="9">
    <source>
        <dbReference type="Proteomes" id="UP000284842"/>
    </source>
</evidence>
<feature type="active site" description="Charge relay system" evidence="5">
    <location>
        <position position="202"/>
    </location>
</feature>
<evidence type="ECO:0000256" key="4">
    <source>
        <dbReference type="ARBA" id="ARBA00022825"/>
    </source>
</evidence>
<keyword evidence="3 5" id="KW-0378">Hydrolase</keyword>
<feature type="chain" id="PRO_5019556065" description="Peptidase S8/S53 domain-containing protein" evidence="6">
    <location>
        <begin position="20"/>
        <end position="439"/>
    </location>
</feature>
<dbReference type="SUPFAM" id="SSF52743">
    <property type="entry name" value="Subtilisin-like"/>
    <property type="match status" value="1"/>
</dbReference>
<evidence type="ECO:0000313" key="8">
    <source>
        <dbReference type="EMBL" id="PPR00353.1"/>
    </source>
</evidence>
<dbReference type="InterPro" id="IPR050131">
    <property type="entry name" value="Peptidase_S8_subtilisin-like"/>
</dbReference>
<dbReference type="Gene3D" id="3.40.50.200">
    <property type="entry name" value="Peptidase S8/S53 domain"/>
    <property type="match status" value="1"/>
</dbReference>
<dbReference type="PROSITE" id="PS00136">
    <property type="entry name" value="SUBTILASE_ASP"/>
    <property type="match status" value="1"/>
</dbReference>
<dbReference type="GO" id="GO:0004252">
    <property type="term" value="F:serine-type endopeptidase activity"/>
    <property type="evidence" value="ECO:0007669"/>
    <property type="project" value="UniProtKB-UniRule"/>
</dbReference>
<dbReference type="PANTHER" id="PTHR43806:SF58">
    <property type="entry name" value="ALKALINE PROTEASE 1-RELATED"/>
    <property type="match status" value="1"/>
</dbReference>
<organism evidence="8 9">
    <name type="scientific">Panaeolus cyanescens</name>
    <dbReference type="NCBI Taxonomy" id="181874"/>
    <lineage>
        <taxon>Eukaryota</taxon>
        <taxon>Fungi</taxon>
        <taxon>Dikarya</taxon>
        <taxon>Basidiomycota</taxon>
        <taxon>Agaricomycotina</taxon>
        <taxon>Agaricomycetes</taxon>
        <taxon>Agaricomycetidae</taxon>
        <taxon>Agaricales</taxon>
        <taxon>Agaricineae</taxon>
        <taxon>Galeropsidaceae</taxon>
        <taxon>Panaeolus</taxon>
    </lineage>
</organism>
<feature type="active site" description="Charge relay system" evidence="5">
    <location>
        <position position="367"/>
    </location>
</feature>
<evidence type="ECO:0000256" key="3">
    <source>
        <dbReference type="ARBA" id="ARBA00022801"/>
    </source>
</evidence>
<sequence length="439" mass="46160">MRFYLIISFFSVLPLFADGVPLSKGHSGAVKNAPLNKSQAKLTVRKSQSPTGQHIVTVKPDAKLQDVIALAGSKDTKAIRQLKSINAFVGKFDQVTMDKFLASNHVQRVSEDAYMDYESTVEQKDAPWGLARLNSRGRLPTGGPHTYTYSAVAGSCANVYVVDSGININHDDFKHNGVSRAHWGATIGEYSEATRNLDVTGHGTHIAGIVAGTVHGVAKLATVYAVKIGEKGSARDGTAPTVSKTIQALEWVREHVKTTHRPGTVAMALSTAANDDLDAAVLATIHEDIHVVVAAGKGPAPDTGVDAIVKSPARVAEAITVGGMTPLNTRLPSSNFGSVVDLYAPGRDILSAYIGSNTATATVSGSSQATAHVAGIAAYLSCHLGSMVAKPADMQSKIISLSITDRFFNLGDKNLASIAESHHRIAHLPPDLPSHVGGA</sequence>
<dbReference type="CDD" id="cd04077">
    <property type="entry name" value="Peptidases_S8_PCSK9_ProteinaseK_like"/>
    <property type="match status" value="1"/>
</dbReference>
<evidence type="ECO:0000259" key="7">
    <source>
        <dbReference type="Pfam" id="PF00082"/>
    </source>
</evidence>
<dbReference type="PROSITE" id="PS00137">
    <property type="entry name" value="SUBTILASE_HIS"/>
    <property type="match status" value="1"/>
</dbReference>
<dbReference type="SUPFAM" id="SSF54897">
    <property type="entry name" value="Protease propeptides/inhibitors"/>
    <property type="match status" value="1"/>
</dbReference>
<keyword evidence="4 5" id="KW-0720">Serine protease</keyword>
<dbReference type="GO" id="GO:0006508">
    <property type="term" value="P:proteolysis"/>
    <property type="evidence" value="ECO:0007669"/>
    <property type="project" value="UniProtKB-KW"/>
</dbReference>
<evidence type="ECO:0000256" key="1">
    <source>
        <dbReference type="ARBA" id="ARBA00011073"/>
    </source>
</evidence>
<comment type="similarity">
    <text evidence="1 5">Belongs to the peptidase S8 family.</text>
</comment>
<dbReference type="GO" id="GO:0005615">
    <property type="term" value="C:extracellular space"/>
    <property type="evidence" value="ECO:0007669"/>
    <property type="project" value="TreeGrafter"/>
</dbReference>
<dbReference type="InterPro" id="IPR034193">
    <property type="entry name" value="PCSK9_ProteinaseK-like"/>
</dbReference>
<keyword evidence="9" id="KW-1185">Reference proteome</keyword>
<dbReference type="InterPro" id="IPR023827">
    <property type="entry name" value="Peptidase_S8_Asp-AS"/>
</dbReference>
<feature type="active site" description="Charge relay system" evidence="5">
    <location>
        <position position="163"/>
    </location>
</feature>
<dbReference type="InParanoid" id="A0A409YBJ5"/>
<dbReference type="EMBL" id="NHTK01001315">
    <property type="protein sequence ID" value="PPR00353.1"/>
    <property type="molecule type" value="Genomic_DNA"/>
</dbReference>